<dbReference type="SUPFAM" id="SSF47413">
    <property type="entry name" value="lambda repressor-like DNA-binding domains"/>
    <property type="match status" value="1"/>
</dbReference>
<comment type="caution">
    <text evidence="5">The sequence shown here is derived from an EMBL/GenBank/DDBJ whole genome shotgun (WGS) entry which is preliminary data.</text>
</comment>
<dbReference type="GO" id="GO:0000976">
    <property type="term" value="F:transcription cis-regulatory region binding"/>
    <property type="evidence" value="ECO:0007669"/>
    <property type="project" value="TreeGrafter"/>
</dbReference>
<dbReference type="Pfam" id="PF00356">
    <property type="entry name" value="LacI"/>
    <property type="match status" value="1"/>
</dbReference>
<dbReference type="InterPro" id="IPR028082">
    <property type="entry name" value="Peripla_BP_I"/>
</dbReference>
<feature type="domain" description="HTH lacI-type" evidence="4">
    <location>
        <begin position="79"/>
        <end position="133"/>
    </location>
</feature>
<dbReference type="OrthoDB" id="4268837at2"/>
<gene>
    <name evidence="5" type="ORF">FL583_36255</name>
</gene>
<dbReference type="PANTHER" id="PTHR30146">
    <property type="entry name" value="LACI-RELATED TRANSCRIPTIONAL REPRESSOR"/>
    <property type="match status" value="1"/>
</dbReference>
<organism evidence="5 6">
    <name type="scientific">Cryptosporangium phraense</name>
    <dbReference type="NCBI Taxonomy" id="2593070"/>
    <lineage>
        <taxon>Bacteria</taxon>
        <taxon>Bacillati</taxon>
        <taxon>Actinomycetota</taxon>
        <taxon>Actinomycetes</taxon>
        <taxon>Cryptosporangiales</taxon>
        <taxon>Cryptosporangiaceae</taxon>
        <taxon>Cryptosporangium</taxon>
    </lineage>
</organism>
<sequence>MNPLVRLGGCLLWVRRRATSGSAGREIAVCCGGIDSTESGARYCCPRVGKRSLLSLDRALEIGGLAVPNGVRSGWGPRPTLDAVAELAGVSRATVSRVVNQSSKVGPEVRARVEDAIRTLGYVPNPVARSLVTRRTDAVALVVGEPSDMMMTDPFLSQLILQTSRELGDAGRQAVLLLTGGDDDHDRITRYLAGGHVDGAIVLSVHRTDPLGQQLRHLPVPVMFGGRPFGDDLGFAGSVDVDQRDGARRAVEHLVDLGRRRIATITGSLDHRAAMERLDGYRSVLEETLGPVDHDLIAHGDFTRGGGERAMTELLARVPDLDAVFAASDLMAAGALGALRRAGRRVPEDVAVIGFDDLEDVAAWTEPPLTTVHQPVGSFGRRLVEALLEMLAGGEPVREILPVHLVVRGTA</sequence>
<dbReference type="AlphaFoldDB" id="A0A545AFR5"/>
<dbReference type="PANTHER" id="PTHR30146:SF109">
    <property type="entry name" value="HTH-TYPE TRANSCRIPTIONAL REGULATOR GALS"/>
    <property type="match status" value="1"/>
</dbReference>
<dbReference type="Gene3D" id="1.10.260.40">
    <property type="entry name" value="lambda repressor-like DNA-binding domains"/>
    <property type="match status" value="1"/>
</dbReference>
<reference evidence="5 6" key="1">
    <citation type="submission" date="2019-07" db="EMBL/GenBank/DDBJ databases">
        <title>Cryptosporangium phraense sp. nov., isolated from plant litter.</title>
        <authorList>
            <person name="Suriyachadkun C."/>
        </authorList>
    </citation>
    <scope>NUCLEOTIDE SEQUENCE [LARGE SCALE GENOMIC DNA]</scope>
    <source>
        <strain evidence="5 6">A-T 5661</strain>
    </source>
</reference>
<dbReference type="Proteomes" id="UP000317982">
    <property type="component" value="Unassembled WGS sequence"/>
</dbReference>
<dbReference type="Gene3D" id="3.40.50.2300">
    <property type="match status" value="2"/>
</dbReference>
<keyword evidence="3" id="KW-0804">Transcription</keyword>
<evidence type="ECO:0000256" key="3">
    <source>
        <dbReference type="ARBA" id="ARBA00023163"/>
    </source>
</evidence>
<protein>
    <submittedName>
        <fullName evidence="5">LacI family transcriptional regulator</fullName>
    </submittedName>
</protein>
<keyword evidence="6" id="KW-1185">Reference proteome</keyword>
<dbReference type="CDD" id="cd06267">
    <property type="entry name" value="PBP1_LacI_sugar_binding-like"/>
    <property type="match status" value="1"/>
</dbReference>
<dbReference type="InterPro" id="IPR046335">
    <property type="entry name" value="LacI/GalR-like_sensor"/>
</dbReference>
<evidence type="ECO:0000256" key="2">
    <source>
        <dbReference type="ARBA" id="ARBA00023125"/>
    </source>
</evidence>
<accession>A0A545AFR5</accession>
<evidence type="ECO:0000313" key="5">
    <source>
        <dbReference type="EMBL" id="TQS40178.1"/>
    </source>
</evidence>
<dbReference type="InterPro" id="IPR000843">
    <property type="entry name" value="HTH_LacI"/>
</dbReference>
<keyword evidence="1" id="KW-0805">Transcription regulation</keyword>
<dbReference type="InterPro" id="IPR010982">
    <property type="entry name" value="Lambda_DNA-bd_dom_sf"/>
</dbReference>
<evidence type="ECO:0000259" key="4">
    <source>
        <dbReference type="PROSITE" id="PS50932"/>
    </source>
</evidence>
<keyword evidence="2" id="KW-0238">DNA-binding</keyword>
<dbReference type="GO" id="GO:0003700">
    <property type="term" value="F:DNA-binding transcription factor activity"/>
    <property type="evidence" value="ECO:0007669"/>
    <property type="project" value="TreeGrafter"/>
</dbReference>
<dbReference type="InParanoid" id="A0A545AFR5"/>
<name>A0A545AFR5_9ACTN</name>
<dbReference type="CDD" id="cd01392">
    <property type="entry name" value="HTH_LacI"/>
    <property type="match status" value="1"/>
</dbReference>
<evidence type="ECO:0000256" key="1">
    <source>
        <dbReference type="ARBA" id="ARBA00023015"/>
    </source>
</evidence>
<dbReference type="EMBL" id="VIRS01000046">
    <property type="protein sequence ID" value="TQS40178.1"/>
    <property type="molecule type" value="Genomic_DNA"/>
</dbReference>
<dbReference type="SMART" id="SM00354">
    <property type="entry name" value="HTH_LACI"/>
    <property type="match status" value="1"/>
</dbReference>
<dbReference type="SUPFAM" id="SSF53822">
    <property type="entry name" value="Periplasmic binding protein-like I"/>
    <property type="match status" value="1"/>
</dbReference>
<proteinExistence type="predicted"/>
<dbReference type="Pfam" id="PF13377">
    <property type="entry name" value="Peripla_BP_3"/>
    <property type="match status" value="1"/>
</dbReference>
<dbReference type="PROSITE" id="PS50932">
    <property type="entry name" value="HTH_LACI_2"/>
    <property type="match status" value="1"/>
</dbReference>
<evidence type="ECO:0000313" key="6">
    <source>
        <dbReference type="Proteomes" id="UP000317982"/>
    </source>
</evidence>